<dbReference type="Pfam" id="PF13683">
    <property type="entry name" value="rve_3"/>
    <property type="match status" value="1"/>
</dbReference>
<comment type="caution">
    <text evidence="2">The sequence shown here is derived from an EMBL/GenBank/DDBJ whole genome shotgun (WGS) entry which is preliminary data.</text>
</comment>
<gene>
    <name evidence="2" type="ORF">HLH35_18440</name>
</gene>
<dbReference type="GO" id="GO:0006313">
    <property type="term" value="P:DNA transposition"/>
    <property type="evidence" value="ECO:0007669"/>
    <property type="project" value="InterPro"/>
</dbReference>
<sequence length="372" mass="42817">MKKARFTQDQIIGILKEHQAGATAGDLCRRHGISDATFYTWRSKYGGMEVSDARRLKALEEENAKLKRLLAESVMDVSTLKDLLGKKLVTPGLRRDAVTWAMTERDYSQRRACRLIGMDPKTWRYASRRPDDAEARGRLRDLAGERRRFGYRRLHILLEREGVTMNHKKLFRLYREEGLSVRKRGGRKRAIGTRSPMMLPDGPNQRWSLDFVSDALNNGRRFRVLTVVDDYTRECLALVADTSLSGERLGRELDRIGEHRGWPLMIVSNNGTEMTSNAILAWQEKRSVLWHYIAPGKPQQNGFVESFNGRFRDECLNEHLFRNLAHARSVIEDWRPDYNAVRPHASLNGLTPEAFAQYAGKAYNNPQTLTQN</sequence>
<dbReference type="Pfam" id="PF13276">
    <property type="entry name" value="HTH_21"/>
    <property type="match status" value="1"/>
</dbReference>
<dbReference type="SUPFAM" id="SSF46689">
    <property type="entry name" value="Homeodomain-like"/>
    <property type="match status" value="1"/>
</dbReference>
<dbReference type="GO" id="GO:0003677">
    <property type="term" value="F:DNA binding"/>
    <property type="evidence" value="ECO:0007669"/>
    <property type="project" value="InterPro"/>
</dbReference>
<dbReference type="InterPro" id="IPR012337">
    <property type="entry name" value="RNaseH-like_sf"/>
</dbReference>
<dbReference type="InterPro" id="IPR009057">
    <property type="entry name" value="Homeodomain-like_sf"/>
</dbReference>
<protein>
    <submittedName>
        <fullName evidence="2">IS3 family transposase</fullName>
    </submittedName>
</protein>
<dbReference type="GO" id="GO:0004803">
    <property type="term" value="F:transposase activity"/>
    <property type="evidence" value="ECO:0007669"/>
    <property type="project" value="InterPro"/>
</dbReference>
<dbReference type="InterPro" id="IPR001584">
    <property type="entry name" value="Integrase_cat-core"/>
</dbReference>
<dbReference type="Gene3D" id="3.30.420.10">
    <property type="entry name" value="Ribonuclease H-like superfamily/Ribonuclease H"/>
    <property type="match status" value="1"/>
</dbReference>
<dbReference type="PANTHER" id="PTHR47515:SF1">
    <property type="entry name" value="BLR2054 PROTEIN"/>
    <property type="match status" value="1"/>
</dbReference>
<evidence type="ECO:0000313" key="2">
    <source>
        <dbReference type="EMBL" id="MBB2174067.1"/>
    </source>
</evidence>
<dbReference type="PROSITE" id="PS50994">
    <property type="entry name" value="INTEGRASE"/>
    <property type="match status" value="1"/>
</dbReference>
<dbReference type="GO" id="GO:0015074">
    <property type="term" value="P:DNA integration"/>
    <property type="evidence" value="ECO:0007669"/>
    <property type="project" value="InterPro"/>
</dbReference>
<dbReference type="SUPFAM" id="SSF53098">
    <property type="entry name" value="Ribonuclease H-like"/>
    <property type="match status" value="1"/>
</dbReference>
<feature type="domain" description="Integrase catalytic" evidence="1">
    <location>
        <begin position="199"/>
        <end position="360"/>
    </location>
</feature>
<accession>A0A7W4J3R3</accession>
<keyword evidence="3" id="KW-1185">Reference proteome</keyword>
<dbReference type="InterPro" id="IPR048020">
    <property type="entry name" value="Transpos_IS3"/>
</dbReference>
<organism evidence="2 3">
    <name type="scientific">Gluconacetobacter asukensis</name>
    <dbReference type="NCBI Taxonomy" id="1017181"/>
    <lineage>
        <taxon>Bacteria</taxon>
        <taxon>Pseudomonadati</taxon>
        <taxon>Pseudomonadota</taxon>
        <taxon>Alphaproteobacteria</taxon>
        <taxon>Acetobacterales</taxon>
        <taxon>Acetobacteraceae</taxon>
        <taxon>Gluconacetobacter</taxon>
    </lineage>
</organism>
<proteinExistence type="predicted"/>
<dbReference type="EMBL" id="JABEQE010000026">
    <property type="protein sequence ID" value="MBB2174067.1"/>
    <property type="molecule type" value="Genomic_DNA"/>
</dbReference>
<evidence type="ECO:0000259" key="1">
    <source>
        <dbReference type="PROSITE" id="PS50994"/>
    </source>
</evidence>
<dbReference type="NCBIfam" id="NF033516">
    <property type="entry name" value="transpos_IS3"/>
    <property type="match status" value="1"/>
</dbReference>
<dbReference type="RefSeq" id="WP_182980532.1">
    <property type="nucleotide sequence ID" value="NZ_JABEQE010000026.1"/>
</dbReference>
<reference evidence="2 3" key="1">
    <citation type="submission" date="2020-04" db="EMBL/GenBank/DDBJ databases">
        <title>Description of novel Gluconacetobacter.</title>
        <authorList>
            <person name="Sombolestani A."/>
        </authorList>
    </citation>
    <scope>NUCLEOTIDE SEQUENCE [LARGE SCALE GENOMIC DNA]</scope>
    <source>
        <strain evidence="2 3">LMG 27724</strain>
    </source>
</reference>
<dbReference type="InterPro" id="IPR002514">
    <property type="entry name" value="Transposase_8"/>
</dbReference>
<dbReference type="PANTHER" id="PTHR47515">
    <property type="entry name" value="LOW CALCIUM RESPONSE LOCUS PROTEIN T"/>
    <property type="match status" value="1"/>
</dbReference>
<dbReference type="AlphaFoldDB" id="A0A7W4J3R3"/>
<dbReference type="InterPro" id="IPR025948">
    <property type="entry name" value="HTH-like_dom"/>
</dbReference>
<dbReference type="Proteomes" id="UP000577891">
    <property type="component" value="Unassembled WGS sequence"/>
</dbReference>
<evidence type="ECO:0000313" key="3">
    <source>
        <dbReference type="Proteomes" id="UP000577891"/>
    </source>
</evidence>
<dbReference type="Pfam" id="PF01527">
    <property type="entry name" value="HTH_Tnp_1"/>
    <property type="match status" value="1"/>
</dbReference>
<name>A0A7W4J3R3_9PROT</name>
<dbReference type="InterPro" id="IPR036397">
    <property type="entry name" value="RNaseH_sf"/>
</dbReference>